<feature type="compositionally biased region" description="Basic and acidic residues" evidence="1">
    <location>
        <begin position="32"/>
        <end position="47"/>
    </location>
</feature>
<feature type="compositionally biased region" description="Basic and acidic residues" evidence="1">
    <location>
        <begin position="110"/>
        <end position="136"/>
    </location>
</feature>
<keyword evidence="2" id="KW-0732">Signal</keyword>
<evidence type="ECO:0000256" key="1">
    <source>
        <dbReference type="SAM" id="MobiDB-lite"/>
    </source>
</evidence>
<sequence length="179" mass="19956">MRFILLLSIVVVIAIILFFCCGKKKTSGEVSSNKKTDDSPTLKKDNPSEPTAKQAPATSTLASQSRTPSRSLPSQQQETTTTTDVSKTKQSAEVDEPDVEETAPQQRQVVIDHDSDRLTEEKSKTSSQYEADKEYSFDPTLLKGAQRPQLSDDIDLDDEPEMRKEQSRATQDAEVEELF</sequence>
<gene>
    <name evidence="3" type="ORF">BLNAU_15712</name>
</gene>
<reference evidence="3 4" key="1">
    <citation type="journal article" date="2022" name="bioRxiv">
        <title>Genomics of Preaxostyla Flagellates Illuminates Evolutionary Transitions and the Path Towards Mitochondrial Loss.</title>
        <authorList>
            <person name="Novak L.V.F."/>
            <person name="Treitli S.C."/>
            <person name="Pyrih J."/>
            <person name="Halakuc P."/>
            <person name="Pipaliya S.V."/>
            <person name="Vacek V."/>
            <person name="Brzon O."/>
            <person name="Soukal P."/>
            <person name="Eme L."/>
            <person name="Dacks J.B."/>
            <person name="Karnkowska A."/>
            <person name="Elias M."/>
            <person name="Hampl V."/>
        </authorList>
    </citation>
    <scope>NUCLEOTIDE SEQUENCE [LARGE SCALE GENOMIC DNA]</scope>
    <source>
        <strain evidence="3">NAU3</strain>
        <tissue evidence="3">Gut</tissue>
    </source>
</reference>
<evidence type="ECO:0000313" key="4">
    <source>
        <dbReference type="Proteomes" id="UP001281761"/>
    </source>
</evidence>
<feature type="compositionally biased region" description="Polar residues" evidence="1">
    <location>
        <begin position="48"/>
        <end position="85"/>
    </location>
</feature>
<dbReference type="Proteomes" id="UP001281761">
    <property type="component" value="Unassembled WGS sequence"/>
</dbReference>
<organism evidence="3 4">
    <name type="scientific">Blattamonas nauphoetae</name>
    <dbReference type="NCBI Taxonomy" id="2049346"/>
    <lineage>
        <taxon>Eukaryota</taxon>
        <taxon>Metamonada</taxon>
        <taxon>Preaxostyla</taxon>
        <taxon>Oxymonadida</taxon>
        <taxon>Blattamonas</taxon>
    </lineage>
</organism>
<feature type="chain" id="PRO_5047010016" evidence="2">
    <location>
        <begin position="23"/>
        <end position="179"/>
    </location>
</feature>
<proteinExistence type="predicted"/>
<feature type="region of interest" description="Disordered" evidence="1">
    <location>
        <begin position="26"/>
        <end position="179"/>
    </location>
</feature>
<dbReference type="EMBL" id="JARBJD010000158">
    <property type="protein sequence ID" value="KAK2949332.1"/>
    <property type="molecule type" value="Genomic_DNA"/>
</dbReference>
<protein>
    <submittedName>
        <fullName evidence="3">Uncharacterized protein</fullName>
    </submittedName>
</protein>
<name>A0ABQ9XFE3_9EUKA</name>
<feature type="signal peptide" evidence="2">
    <location>
        <begin position="1"/>
        <end position="22"/>
    </location>
</feature>
<evidence type="ECO:0000256" key="2">
    <source>
        <dbReference type="SAM" id="SignalP"/>
    </source>
</evidence>
<evidence type="ECO:0000313" key="3">
    <source>
        <dbReference type="EMBL" id="KAK2949332.1"/>
    </source>
</evidence>
<keyword evidence="4" id="KW-1185">Reference proteome</keyword>
<accession>A0ABQ9XFE3</accession>
<comment type="caution">
    <text evidence="3">The sequence shown here is derived from an EMBL/GenBank/DDBJ whole genome shotgun (WGS) entry which is preliminary data.</text>
</comment>